<name>A0AAP3SBM3_BACT4</name>
<dbReference type="RefSeq" id="WP_195600944.1">
    <property type="nucleotide sequence ID" value="NZ_JADNKL010000013.1"/>
</dbReference>
<dbReference type="Proteomes" id="UP001217776">
    <property type="component" value="Unassembled WGS sequence"/>
</dbReference>
<gene>
    <name evidence="1" type="ORF">PO127_06450</name>
</gene>
<comment type="caution">
    <text evidence="1">The sequence shown here is derived from an EMBL/GenBank/DDBJ whole genome shotgun (WGS) entry which is preliminary data.</text>
</comment>
<evidence type="ECO:0000313" key="1">
    <source>
        <dbReference type="EMBL" id="MDC2235389.1"/>
    </source>
</evidence>
<protein>
    <submittedName>
        <fullName evidence="1">Uncharacterized protein</fullName>
    </submittedName>
</protein>
<accession>A0AAP3SBM3</accession>
<dbReference type="EMBL" id="JAQNVG010000007">
    <property type="protein sequence ID" value="MDC2235389.1"/>
    <property type="molecule type" value="Genomic_DNA"/>
</dbReference>
<organism evidence="1 2">
    <name type="scientific">Bacteroides thetaiotaomicron</name>
    <dbReference type="NCBI Taxonomy" id="818"/>
    <lineage>
        <taxon>Bacteria</taxon>
        <taxon>Pseudomonadati</taxon>
        <taxon>Bacteroidota</taxon>
        <taxon>Bacteroidia</taxon>
        <taxon>Bacteroidales</taxon>
        <taxon>Bacteroidaceae</taxon>
        <taxon>Bacteroides</taxon>
    </lineage>
</organism>
<dbReference type="AlphaFoldDB" id="A0AAP3SBM3"/>
<evidence type="ECO:0000313" key="2">
    <source>
        <dbReference type="Proteomes" id="UP001217776"/>
    </source>
</evidence>
<reference evidence="1" key="1">
    <citation type="submission" date="2022-10" db="EMBL/GenBank/DDBJ databases">
        <title>Human gut microbiome strain richness.</title>
        <authorList>
            <person name="Chen-Liaw A."/>
        </authorList>
    </citation>
    <scope>NUCLEOTIDE SEQUENCE</scope>
    <source>
        <strain evidence="1">1001283st1_A3_1001283B150304_161114</strain>
    </source>
</reference>
<sequence length="126" mass="15212">MENSTHSWNEPYDEMSFEDLVKICDKYDNPFDYAIFCNEENFLTGRFYVYLVSWDVYPTDDEETELLKELHESGCDELIQLVDMSEFQDIIHEQRYKKADSTIEDYWTALQIRMDEIKAYNKQQTD</sequence>
<proteinExistence type="predicted"/>